<feature type="domain" description="Tyr recombinase" evidence="5">
    <location>
        <begin position="400"/>
        <end position="589"/>
    </location>
</feature>
<dbReference type="InterPro" id="IPR013762">
    <property type="entry name" value="Integrase-like_cat_sf"/>
</dbReference>
<dbReference type="Gene3D" id="4.10.60.10">
    <property type="entry name" value="Zinc finger, CCHC-type"/>
    <property type="match status" value="1"/>
</dbReference>
<sequence length="590" mass="63589">GTSDVAQIEAMLEAFLQKATPAPVHVAPTLTRQSFAKQAQFNVDILNKLEAAKKDPQSLDAVISFIKERNSILALSDKNPKVLEMVDAAKAFESSTASSSASSSSSLMQAVMLAQSFASVSASTSDRKRRASSPPGQQPFRPRAPAYTTSGAQFTRVPSLFESHPFPGFASAGGSGSAPNHIPAGSCYNCGQNGHYKNGCPYPPNNRASAKREAKFVQAELRRLLDSGAIEKAQAPRVVSPLSVVHGDAVSLLSRALLGSIARSQSASLPSHTRIPLSQDERGPIGELLRSIYGTVGQTDPSLQPLLVQSIEGAKASSTMRVYSGSFDKLRAYARERGLDPACPTSLVIFSLRQVQEGKGLATLKTLSASFNHFVASPPPLVSQLLSYVHQSSRRQTTVSHHGHVPRSHVDRLVQYASQNPHDLPVLRAAVGAALAFAALLRVSELVSLRWDDLNWSEGRLGVKVRKAKNDQFGEGRETFVSIDDPSPVLSLFQQYRSLTASSPWLFPSLTNPELPIKPDSFRHDLTQLCSRAGVERITPHQLRAGGAMDSIRRGTPIEAVQRRGRWKSLGGLNPYLEDTVEAQGGALPL</sequence>
<comment type="caution">
    <text evidence="6">The sequence shown here is derived from an EMBL/GenBank/DDBJ whole genome shotgun (WGS) entry which is preliminary data.</text>
</comment>
<dbReference type="InterPro" id="IPR036875">
    <property type="entry name" value="Znf_CCHC_sf"/>
</dbReference>
<keyword evidence="7" id="KW-1185">Reference proteome</keyword>
<evidence type="ECO:0000256" key="2">
    <source>
        <dbReference type="PROSITE-ProRule" id="PRU00047"/>
    </source>
</evidence>
<feature type="non-terminal residue" evidence="6">
    <location>
        <position position="1"/>
    </location>
</feature>
<evidence type="ECO:0000259" key="5">
    <source>
        <dbReference type="PROSITE" id="PS51898"/>
    </source>
</evidence>
<dbReference type="GO" id="GO:0008270">
    <property type="term" value="F:zinc ion binding"/>
    <property type="evidence" value="ECO:0007669"/>
    <property type="project" value="UniProtKB-KW"/>
</dbReference>
<evidence type="ECO:0000313" key="6">
    <source>
        <dbReference type="EMBL" id="GMT15241.1"/>
    </source>
</evidence>
<evidence type="ECO:0008006" key="8">
    <source>
        <dbReference type="Google" id="ProtNLM"/>
    </source>
</evidence>
<evidence type="ECO:0000259" key="4">
    <source>
        <dbReference type="PROSITE" id="PS50158"/>
    </source>
</evidence>
<dbReference type="InterPro" id="IPR001878">
    <property type="entry name" value="Znf_CCHC"/>
</dbReference>
<dbReference type="PANTHER" id="PTHR33435">
    <property type="entry name" value="PROTEIN CBG21870-RELATED"/>
    <property type="match status" value="1"/>
</dbReference>
<reference evidence="6" key="1">
    <citation type="submission" date="2023-10" db="EMBL/GenBank/DDBJ databases">
        <title>Genome assembly of Pristionchus species.</title>
        <authorList>
            <person name="Yoshida K."/>
            <person name="Sommer R.J."/>
        </authorList>
    </citation>
    <scope>NUCLEOTIDE SEQUENCE</scope>
    <source>
        <strain evidence="6">RS5133</strain>
    </source>
</reference>
<name>A0AAV5V6J6_9BILA</name>
<evidence type="ECO:0000256" key="1">
    <source>
        <dbReference type="ARBA" id="ARBA00023172"/>
    </source>
</evidence>
<dbReference type="SUPFAM" id="SSF56349">
    <property type="entry name" value="DNA breaking-rejoining enzymes"/>
    <property type="match status" value="1"/>
</dbReference>
<dbReference type="CDD" id="cd00397">
    <property type="entry name" value="DNA_BRE_C"/>
    <property type="match status" value="1"/>
</dbReference>
<dbReference type="InterPro" id="IPR011010">
    <property type="entry name" value="DNA_brk_join_enz"/>
</dbReference>
<dbReference type="GO" id="GO:0006310">
    <property type="term" value="P:DNA recombination"/>
    <property type="evidence" value="ECO:0007669"/>
    <property type="project" value="UniProtKB-KW"/>
</dbReference>
<evidence type="ECO:0000256" key="3">
    <source>
        <dbReference type="SAM" id="MobiDB-lite"/>
    </source>
</evidence>
<feature type="region of interest" description="Disordered" evidence="3">
    <location>
        <begin position="122"/>
        <end position="148"/>
    </location>
</feature>
<dbReference type="PROSITE" id="PS50158">
    <property type="entry name" value="ZF_CCHC"/>
    <property type="match status" value="1"/>
</dbReference>
<dbReference type="Proteomes" id="UP001432322">
    <property type="component" value="Unassembled WGS sequence"/>
</dbReference>
<accession>A0AAV5V6J6</accession>
<keyword evidence="2" id="KW-0863">Zinc-finger</keyword>
<gene>
    <name evidence="6" type="ORF">PFISCL1PPCAC_6538</name>
</gene>
<dbReference type="SUPFAM" id="SSF47823">
    <property type="entry name" value="lambda integrase-like, N-terminal domain"/>
    <property type="match status" value="1"/>
</dbReference>
<dbReference type="Gene3D" id="1.10.443.10">
    <property type="entry name" value="Intergrase catalytic core"/>
    <property type="match status" value="1"/>
</dbReference>
<dbReference type="Pfam" id="PF00589">
    <property type="entry name" value="Phage_integrase"/>
    <property type="match status" value="1"/>
</dbReference>
<dbReference type="AlphaFoldDB" id="A0AAV5V6J6"/>
<protein>
    <recommendedName>
        <fullName evidence="8">CCHC-type domain-containing protein</fullName>
    </recommendedName>
</protein>
<proteinExistence type="predicted"/>
<keyword evidence="2" id="KW-0479">Metal-binding</keyword>
<dbReference type="PROSITE" id="PS51898">
    <property type="entry name" value="TYR_RECOMBINASE"/>
    <property type="match status" value="1"/>
</dbReference>
<evidence type="ECO:0000313" key="7">
    <source>
        <dbReference type="Proteomes" id="UP001432322"/>
    </source>
</evidence>
<feature type="domain" description="CCHC-type" evidence="4">
    <location>
        <begin position="187"/>
        <end position="201"/>
    </location>
</feature>
<keyword evidence="1" id="KW-0233">DNA recombination</keyword>
<keyword evidence="2" id="KW-0862">Zinc</keyword>
<dbReference type="PANTHER" id="PTHR33435:SF3">
    <property type="entry name" value="PROTEIN CBG21870"/>
    <property type="match status" value="1"/>
</dbReference>
<dbReference type="GO" id="GO:0019899">
    <property type="term" value="F:enzyme binding"/>
    <property type="evidence" value="ECO:0007669"/>
    <property type="project" value="UniProtKB-ARBA"/>
</dbReference>
<dbReference type="InterPro" id="IPR002104">
    <property type="entry name" value="Integrase_catalytic"/>
</dbReference>
<dbReference type="GO" id="GO:0015074">
    <property type="term" value="P:DNA integration"/>
    <property type="evidence" value="ECO:0007669"/>
    <property type="project" value="InterPro"/>
</dbReference>
<dbReference type="GO" id="GO:0003677">
    <property type="term" value="F:DNA binding"/>
    <property type="evidence" value="ECO:0007669"/>
    <property type="project" value="InterPro"/>
</dbReference>
<organism evidence="6 7">
    <name type="scientific">Pristionchus fissidentatus</name>
    <dbReference type="NCBI Taxonomy" id="1538716"/>
    <lineage>
        <taxon>Eukaryota</taxon>
        <taxon>Metazoa</taxon>
        <taxon>Ecdysozoa</taxon>
        <taxon>Nematoda</taxon>
        <taxon>Chromadorea</taxon>
        <taxon>Rhabditida</taxon>
        <taxon>Rhabditina</taxon>
        <taxon>Diplogasteromorpha</taxon>
        <taxon>Diplogasteroidea</taxon>
        <taxon>Neodiplogasteridae</taxon>
        <taxon>Pristionchus</taxon>
    </lineage>
</organism>
<dbReference type="SUPFAM" id="SSF57756">
    <property type="entry name" value="Retrovirus zinc finger-like domains"/>
    <property type="match status" value="1"/>
</dbReference>
<dbReference type="EMBL" id="BTSY01000002">
    <property type="protein sequence ID" value="GMT15241.1"/>
    <property type="molecule type" value="Genomic_DNA"/>
</dbReference>